<comment type="similarity">
    <text evidence="3">Belongs to the plant LTP family.</text>
</comment>
<keyword evidence="16" id="KW-1185">Reference proteome</keyword>
<accession>A0AA88DFU8</accession>
<keyword evidence="5" id="KW-1003">Cell membrane</keyword>
<comment type="function">
    <text evidence="1">Plant non-specific lipid-transfer proteins transfer phospholipids as well as galactolipids across membranes. May play a role in wax or cutin deposition in the cell walls of expanding epidermal cells and certain secretory tissues.</text>
</comment>
<dbReference type="InterPro" id="IPR016140">
    <property type="entry name" value="Bifunc_inhib/LTP/seed_store"/>
</dbReference>
<keyword evidence="8" id="KW-0446">Lipid-binding</keyword>
<reference evidence="15" key="1">
    <citation type="submission" date="2023-07" db="EMBL/GenBank/DDBJ databases">
        <title>draft genome sequence of fig (Ficus carica).</title>
        <authorList>
            <person name="Takahashi T."/>
            <person name="Nishimura K."/>
        </authorList>
    </citation>
    <scope>NUCLEOTIDE SEQUENCE</scope>
</reference>
<feature type="region of interest" description="Disordered" evidence="12">
    <location>
        <begin position="122"/>
        <end position="145"/>
    </location>
</feature>
<evidence type="ECO:0000256" key="10">
    <source>
        <dbReference type="ARBA" id="ARBA00023180"/>
    </source>
</evidence>
<dbReference type="CDD" id="cd00010">
    <property type="entry name" value="AAI_LTSS"/>
    <property type="match status" value="1"/>
</dbReference>
<dbReference type="Proteomes" id="UP001187192">
    <property type="component" value="Unassembled WGS sequence"/>
</dbReference>
<evidence type="ECO:0000256" key="11">
    <source>
        <dbReference type="ARBA" id="ARBA00023288"/>
    </source>
</evidence>
<gene>
    <name evidence="15" type="ORF">TIFTF001_025822</name>
</gene>
<keyword evidence="6" id="KW-0336">GPI-anchor</keyword>
<dbReference type="EMBL" id="BTGU01000065">
    <property type="protein sequence ID" value="GMN56710.1"/>
    <property type="molecule type" value="Genomic_DNA"/>
</dbReference>
<evidence type="ECO:0000256" key="2">
    <source>
        <dbReference type="ARBA" id="ARBA00004609"/>
    </source>
</evidence>
<dbReference type="InterPro" id="IPR036312">
    <property type="entry name" value="Bifun_inhib/LTP/seed_sf"/>
</dbReference>
<keyword evidence="10" id="KW-0325">Glycoprotein</keyword>
<keyword evidence="6" id="KW-0472">Membrane</keyword>
<keyword evidence="7 13" id="KW-0732">Signal</keyword>
<dbReference type="Gene3D" id="1.10.110.10">
    <property type="entry name" value="Plant lipid-transfer and hydrophobic proteins"/>
    <property type="match status" value="1"/>
</dbReference>
<keyword evidence="11" id="KW-0449">Lipoprotein</keyword>
<evidence type="ECO:0000259" key="14">
    <source>
        <dbReference type="SMART" id="SM00499"/>
    </source>
</evidence>
<feature type="domain" description="Bifunctional inhibitor/plant lipid transfer protein/seed storage helical" evidence="14">
    <location>
        <begin position="40"/>
        <end position="115"/>
    </location>
</feature>
<name>A0AA88DFU8_FICCA</name>
<dbReference type="PANTHER" id="PTHR33044">
    <property type="entry name" value="BIFUNCTIONAL INHIBITOR/LIPID-TRANSFER PROTEIN/SEED STORAGE 2S ALBUMIN SUPERFAMILY PROTEIN-RELATED"/>
    <property type="match status" value="1"/>
</dbReference>
<evidence type="ECO:0000256" key="9">
    <source>
        <dbReference type="ARBA" id="ARBA00023157"/>
    </source>
</evidence>
<dbReference type="SUPFAM" id="SSF47699">
    <property type="entry name" value="Bifunctional inhibitor/lipid-transfer protein/seed storage 2S albumin"/>
    <property type="match status" value="1"/>
</dbReference>
<proteinExistence type="inferred from homology"/>
<dbReference type="Pfam" id="PF14368">
    <property type="entry name" value="LTP_2"/>
    <property type="match status" value="1"/>
</dbReference>
<dbReference type="GO" id="GO:0005886">
    <property type="term" value="C:plasma membrane"/>
    <property type="evidence" value="ECO:0007669"/>
    <property type="project" value="UniProtKB-SubCell"/>
</dbReference>
<keyword evidence="9" id="KW-1015">Disulfide bond</keyword>
<keyword evidence="4" id="KW-0813">Transport</keyword>
<feature type="signal peptide" evidence="13">
    <location>
        <begin position="1"/>
        <end position="29"/>
    </location>
</feature>
<evidence type="ECO:0000256" key="1">
    <source>
        <dbReference type="ARBA" id="ARBA00003211"/>
    </source>
</evidence>
<evidence type="ECO:0000256" key="7">
    <source>
        <dbReference type="ARBA" id="ARBA00022729"/>
    </source>
</evidence>
<dbReference type="AlphaFoldDB" id="A0AA88DFU8"/>
<feature type="chain" id="PRO_5041736797" description="Bifunctional inhibitor/plant lipid transfer protein/seed storage helical domain-containing protein" evidence="13">
    <location>
        <begin position="30"/>
        <end position="197"/>
    </location>
</feature>
<dbReference type="GO" id="GO:0008289">
    <property type="term" value="F:lipid binding"/>
    <property type="evidence" value="ECO:0007669"/>
    <property type="project" value="UniProtKB-KW"/>
</dbReference>
<evidence type="ECO:0000256" key="3">
    <source>
        <dbReference type="ARBA" id="ARBA00009748"/>
    </source>
</evidence>
<dbReference type="InterPro" id="IPR043325">
    <property type="entry name" value="LTSS"/>
</dbReference>
<evidence type="ECO:0000256" key="6">
    <source>
        <dbReference type="ARBA" id="ARBA00022622"/>
    </source>
</evidence>
<dbReference type="PRINTS" id="PR00382">
    <property type="entry name" value="LIPIDTRNSFER"/>
</dbReference>
<sequence length="197" mass="20894">MAASLQPAAMSSLILLLVIFSLSPAVTLSQDDPNPTIAQCATRLLPLAPCAAFVQGSTPSPSQSCCDNLKQLYTQQHHCLCMLLNNTNLSAFPINSSLALQLPQLCSLQLDISVCSPGVNGSTSPGSQVSFGSRDTNSTVNSTAADPVTTTKDRLHDGFLPSCKVYTTVTQPSCNPVSWKITRRLLNCRGISMLHDG</sequence>
<evidence type="ECO:0000256" key="8">
    <source>
        <dbReference type="ARBA" id="ARBA00023121"/>
    </source>
</evidence>
<dbReference type="SMART" id="SM00499">
    <property type="entry name" value="AAI"/>
    <property type="match status" value="1"/>
</dbReference>
<dbReference type="GO" id="GO:0006869">
    <property type="term" value="P:lipid transport"/>
    <property type="evidence" value="ECO:0007669"/>
    <property type="project" value="InterPro"/>
</dbReference>
<protein>
    <recommendedName>
        <fullName evidence="14">Bifunctional inhibitor/plant lipid transfer protein/seed storage helical domain-containing protein</fullName>
    </recommendedName>
</protein>
<evidence type="ECO:0000256" key="4">
    <source>
        <dbReference type="ARBA" id="ARBA00022448"/>
    </source>
</evidence>
<comment type="caution">
    <text evidence="15">The sequence shown here is derived from an EMBL/GenBank/DDBJ whole genome shotgun (WGS) entry which is preliminary data.</text>
</comment>
<evidence type="ECO:0000313" key="15">
    <source>
        <dbReference type="EMBL" id="GMN56710.1"/>
    </source>
</evidence>
<dbReference type="InterPro" id="IPR000528">
    <property type="entry name" value="Plant_nsLTP"/>
</dbReference>
<organism evidence="15 16">
    <name type="scientific">Ficus carica</name>
    <name type="common">Common fig</name>
    <dbReference type="NCBI Taxonomy" id="3494"/>
    <lineage>
        <taxon>Eukaryota</taxon>
        <taxon>Viridiplantae</taxon>
        <taxon>Streptophyta</taxon>
        <taxon>Embryophyta</taxon>
        <taxon>Tracheophyta</taxon>
        <taxon>Spermatophyta</taxon>
        <taxon>Magnoliopsida</taxon>
        <taxon>eudicotyledons</taxon>
        <taxon>Gunneridae</taxon>
        <taxon>Pentapetalae</taxon>
        <taxon>rosids</taxon>
        <taxon>fabids</taxon>
        <taxon>Rosales</taxon>
        <taxon>Moraceae</taxon>
        <taxon>Ficeae</taxon>
        <taxon>Ficus</taxon>
    </lineage>
</organism>
<evidence type="ECO:0000313" key="16">
    <source>
        <dbReference type="Proteomes" id="UP001187192"/>
    </source>
</evidence>
<dbReference type="GO" id="GO:0098552">
    <property type="term" value="C:side of membrane"/>
    <property type="evidence" value="ECO:0007669"/>
    <property type="project" value="UniProtKB-KW"/>
</dbReference>
<evidence type="ECO:0000256" key="5">
    <source>
        <dbReference type="ARBA" id="ARBA00022475"/>
    </source>
</evidence>
<evidence type="ECO:0000256" key="13">
    <source>
        <dbReference type="SAM" id="SignalP"/>
    </source>
</evidence>
<evidence type="ECO:0000256" key="12">
    <source>
        <dbReference type="SAM" id="MobiDB-lite"/>
    </source>
</evidence>
<comment type="subcellular location">
    <subcellularLocation>
        <location evidence="2">Cell membrane</location>
        <topology evidence="2">Lipid-anchor</topology>
        <topology evidence="2">GPI-anchor</topology>
    </subcellularLocation>
</comment>